<dbReference type="Proteomes" id="UP000076079">
    <property type="component" value="Chromosome"/>
</dbReference>
<dbReference type="PROSITE" id="PS01031">
    <property type="entry name" value="SHSP"/>
    <property type="match status" value="1"/>
</dbReference>
<protein>
    <submittedName>
        <fullName evidence="4">Spore protein SP21</fullName>
    </submittedName>
</protein>
<reference evidence="4 5" key="1">
    <citation type="journal article" date="2016" name="Genome Announc.">
        <title>First Complete Genome Sequence of a Subdivision 6 Acidobacterium Strain.</title>
        <authorList>
            <person name="Huang S."/>
            <person name="Vieira S."/>
            <person name="Bunk B."/>
            <person name="Riedel T."/>
            <person name="Sproer C."/>
            <person name="Overmann J."/>
        </authorList>
    </citation>
    <scope>NUCLEOTIDE SEQUENCE [LARGE SCALE GENOMIC DNA]</scope>
    <source>
        <strain evidence="5">DSM 100886 HEG_-6_39</strain>
    </source>
</reference>
<evidence type="ECO:0000259" key="3">
    <source>
        <dbReference type="PROSITE" id="PS01031"/>
    </source>
</evidence>
<organism evidence="4 5">
    <name type="scientific">Luteitalea pratensis</name>
    <dbReference type="NCBI Taxonomy" id="1855912"/>
    <lineage>
        <taxon>Bacteria</taxon>
        <taxon>Pseudomonadati</taxon>
        <taxon>Acidobacteriota</taxon>
        <taxon>Vicinamibacteria</taxon>
        <taxon>Vicinamibacterales</taxon>
        <taxon>Vicinamibacteraceae</taxon>
        <taxon>Luteitalea</taxon>
    </lineage>
</organism>
<evidence type="ECO:0000313" key="5">
    <source>
        <dbReference type="Proteomes" id="UP000076079"/>
    </source>
</evidence>
<dbReference type="RefSeq" id="WP_157899445.1">
    <property type="nucleotide sequence ID" value="NZ_CP015136.1"/>
</dbReference>
<dbReference type="Gene3D" id="2.60.40.790">
    <property type="match status" value="1"/>
</dbReference>
<dbReference type="Pfam" id="PF00011">
    <property type="entry name" value="HSP20"/>
    <property type="match status" value="1"/>
</dbReference>
<dbReference type="OrthoDB" id="1806521at2"/>
<evidence type="ECO:0000256" key="2">
    <source>
        <dbReference type="RuleBase" id="RU003616"/>
    </source>
</evidence>
<dbReference type="InterPro" id="IPR002068">
    <property type="entry name" value="A-crystallin/Hsp20_dom"/>
</dbReference>
<dbReference type="STRING" id="1855912.LuPra_04003"/>
<gene>
    <name evidence="4" type="primary">hspA_2</name>
    <name evidence="4" type="ORF">LuPra_04003</name>
</gene>
<comment type="similarity">
    <text evidence="1 2">Belongs to the small heat shock protein (HSP20) family.</text>
</comment>
<keyword evidence="5" id="KW-1185">Reference proteome</keyword>
<dbReference type="PANTHER" id="PTHR11527">
    <property type="entry name" value="HEAT-SHOCK PROTEIN 20 FAMILY MEMBER"/>
    <property type="match status" value="1"/>
</dbReference>
<evidence type="ECO:0000256" key="1">
    <source>
        <dbReference type="PROSITE-ProRule" id="PRU00285"/>
    </source>
</evidence>
<dbReference type="EMBL" id="CP015136">
    <property type="protein sequence ID" value="AMY10762.1"/>
    <property type="molecule type" value="Genomic_DNA"/>
</dbReference>
<dbReference type="KEGG" id="abac:LuPra_04003"/>
<dbReference type="SUPFAM" id="SSF49764">
    <property type="entry name" value="HSP20-like chaperones"/>
    <property type="match status" value="1"/>
</dbReference>
<sequence length="172" mass="19169">MFEKKPGPLVPIRGTRDPFARLRQITSELDRAFQDWPSFHWPSFGQFATSESVAWSPKIDVFERDHRLVTRVDLPGMKKEDVSVEVTDGHLALSGERKCDKAEKNDNVYRIEREYGSFFRAVPLPDGVKVEDVKATFADGVLEVSVPLPAKAAATVKTVQIEEPKAATKGAA</sequence>
<reference evidence="5" key="2">
    <citation type="submission" date="2016-04" db="EMBL/GenBank/DDBJ databases">
        <title>First Complete Genome Sequence of a Subdivision 6 Acidobacterium.</title>
        <authorList>
            <person name="Huang S."/>
            <person name="Vieira S."/>
            <person name="Bunk B."/>
            <person name="Riedel T."/>
            <person name="Sproeer C."/>
            <person name="Overmann J."/>
        </authorList>
    </citation>
    <scope>NUCLEOTIDE SEQUENCE [LARGE SCALE GENOMIC DNA]</scope>
    <source>
        <strain evidence="5">DSM 100886 HEG_-6_39</strain>
    </source>
</reference>
<dbReference type="CDD" id="cd06464">
    <property type="entry name" value="ACD_sHsps-like"/>
    <property type="match status" value="1"/>
</dbReference>
<dbReference type="AlphaFoldDB" id="A0A143PQ72"/>
<evidence type="ECO:0000313" key="4">
    <source>
        <dbReference type="EMBL" id="AMY10762.1"/>
    </source>
</evidence>
<dbReference type="InterPro" id="IPR031107">
    <property type="entry name" value="Small_HSP"/>
</dbReference>
<feature type="domain" description="SHSP" evidence="3">
    <location>
        <begin position="50"/>
        <end position="164"/>
    </location>
</feature>
<accession>A0A143PQ72</accession>
<name>A0A143PQ72_LUTPR</name>
<dbReference type="InterPro" id="IPR008978">
    <property type="entry name" value="HSP20-like_chaperone"/>
</dbReference>
<proteinExistence type="inferred from homology"/>